<proteinExistence type="inferred from homology"/>
<comment type="subcellular location">
    <subcellularLocation>
        <location evidence="2">Cell membrane</location>
        <topology evidence="2">Multi-pass membrane protein</topology>
    </subcellularLocation>
</comment>
<keyword evidence="11" id="KW-1185">Reference proteome</keyword>
<evidence type="ECO:0000313" key="9">
    <source>
        <dbReference type="EMBL" id="CAE0702532.1"/>
    </source>
</evidence>
<name>A0A7S4A3L6_9STRA</name>
<dbReference type="Proteomes" id="UP000789595">
    <property type="component" value="Unassembled WGS sequence"/>
</dbReference>
<evidence type="ECO:0000256" key="6">
    <source>
        <dbReference type="ARBA" id="ARBA00023136"/>
    </source>
</evidence>
<evidence type="ECO:0000313" key="10">
    <source>
        <dbReference type="EMBL" id="CAH0369492.1"/>
    </source>
</evidence>
<gene>
    <name evidence="9" type="ORF">PCAL00307_LOCUS17977</name>
    <name evidence="10" type="ORF">PECAL_2P26150</name>
</gene>
<dbReference type="PANTHER" id="PTHR28259">
    <property type="entry name" value="FLUORIDE EXPORT PROTEIN 1-RELATED"/>
    <property type="match status" value="1"/>
</dbReference>
<reference evidence="10" key="2">
    <citation type="submission" date="2021-11" db="EMBL/GenBank/DDBJ databases">
        <authorList>
            <consortium name="Genoscope - CEA"/>
            <person name="William W."/>
        </authorList>
    </citation>
    <scope>NUCLEOTIDE SEQUENCE</scope>
</reference>
<comment type="similarity">
    <text evidence="7">Belongs to the fluoride channel Fluc/FEX (TC 1.A.43) family.</text>
</comment>
<keyword evidence="6" id="KW-0472">Membrane</keyword>
<protein>
    <recommendedName>
        <fullName evidence="12">Fluoride ion transporter CrcB</fullName>
    </recommendedName>
</protein>
<sequence>MVSDALAVACGAVCGALARHNLALIATQHALAPWHIAGINTVGSGVLGAVAAAPLPPAAKLCVGVGACGAFTTFSTFSMDVVTMIEAEQFAKAAAYVGVNNVGSVGAALGSYKLAKGLYPKLGKR</sequence>
<evidence type="ECO:0000256" key="4">
    <source>
        <dbReference type="ARBA" id="ARBA00022692"/>
    </source>
</evidence>
<dbReference type="Pfam" id="PF02537">
    <property type="entry name" value="CRCB"/>
    <property type="match status" value="1"/>
</dbReference>
<keyword evidence="4" id="KW-0812">Transmembrane</keyword>
<dbReference type="EMBL" id="CAKKNE010000002">
    <property type="protein sequence ID" value="CAH0369492.1"/>
    <property type="molecule type" value="Genomic_DNA"/>
</dbReference>
<evidence type="ECO:0000256" key="8">
    <source>
        <dbReference type="ARBA" id="ARBA00035585"/>
    </source>
</evidence>
<dbReference type="PANTHER" id="PTHR28259:SF1">
    <property type="entry name" value="FLUORIDE EXPORT PROTEIN 1-RELATED"/>
    <property type="match status" value="1"/>
</dbReference>
<evidence type="ECO:0000313" key="11">
    <source>
        <dbReference type="Proteomes" id="UP000789595"/>
    </source>
</evidence>
<dbReference type="GO" id="GO:0005886">
    <property type="term" value="C:plasma membrane"/>
    <property type="evidence" value="ECO:0007669"/>
    <property type="project" value="UniProtKB-SubCell"/>
</dbReference>
<evidence type="ECO:0000256" key="1">
    <source>
        <dbReference type="ARBA" id="ARBA00002598"/>
    </source>
</evidence>
<evidence type="ECO:0000256" key="5">
    <source>
        <dbReference type="ARBA" id="ARBA00022989"/>
    </source>
</evidence>
<comment type="function">
    <text evidence="1">Fluoride channel required for the rapid expulsion of cytoplasmic fluoride.</text>
</comment>
<dbReference type="EMBL" id="HBIW01020866">
    <property type="protein sequence ID" value="CAE0702532.1"/>
    <property type="molecule type" value="Transcribed_RNA"/>
</dbReference>
<dbReference type="AlphaFoldDB" id="A0A7S4A3L6"/>
<evidence type="ECO:0000256" key="3">
    <source>
        <dbReference type="ARBA" id="ARBA00022475"/>
    </source>
</evidence>
<keyword evidence="5" id="KW-1133">Transmembrane helix</keyword>
<reference evidence="9" key="1">
    <citation type="submission" date="2021-01" db="EMBL/GenBank/DDBJ databases">
        <authorList>
            <person name="Corre E."/>
            <person name="Pelletier E."/>
            <person name="Niang G."/>
            <person name="Scheremetjew M."/>
            <person name="Finn R."/>
            <person name="Kale V."/>
            <person name="Holt S."/>
            <person name="Cochrane G."/>
            <person name="Meng A."/>
            <person name="Brown T."/>
            <person name="Cohen L."/>
        </authorList>
    </citation>
    <scope>NUCLEOTIDE SEQUENCE</scope>
    <source>
        <strain evidence="9">CCMP1756</strain>
    </source>
</reference>
<keyword evidence="3" id="KW-1003">Cell membrane</keyword>
<accession>A0A7S4A3L6</accession>
<evidence type="ECO:0000256" key="7">
    <source>
        <dbReference type="ARBA" id="ARBA00035120"/>
    </source>
</evidence>
<dbReference type="HAMAP" id="MF_00454">
    <property type="entry name" value="FluC"/>
    <property type="match status" value="1"/>
</dbReference>
<dbReference type="GO" id="GO:1903425">
    <property type="term" value="F:fluoride transmembrane transporter activity"/>
    <property type="evidence" value="ECO:0007669"/>
    <property type="project" value="TreeGrafter"/>
</dbReference>
<evidence type="ECO:0008006" key="12">
    <source>
        <dbReference type="Google" id="ProtNLM"/>
    </source>
</evidence>
<dbReference type="InterPro" id="IPR003691">
    <property type="entry name" value="FluC"/>
</dbReference>
<comment type="catalytic activity">
    <reaction evidence="8">
        <text>fluoride(in) = fluoride(out)</text>
        <dbReference type="Rhea" id="RHEA:76159"/>
        <dbReference type="ChEBI" id="CHEBI:17051"/>
    </reaction>
    <physiologicalReaction direction="left-to-right" evidence="8">
        <dbReference type="Rhea" id="RHEA:76160"/>
    </physiologicalReaction>
</comment>
<organism evidence="9">
    <name type="scientific">Pelagomonas calceolata</name>
    <dbReference type="NCBI Taxonomy" id="35677"/>
    <lineage>
        <taxon>Eukaryota</taxon>
        <taxon>Sar</taxon>
        <taxon>Stramenopiles</taxon>
        <taxon>Ochrophyta</taxon>
        <taxon>Pelagophyceae</taxon>
        <taxon>Pelagomonadales</taxon>
        <taxon>Pelagomonadaceae</taxon>
        <taxon>Pelagomonas</taxon>
    </lineage>
</organism>
<evidence type="ECO:0000256" key="2">
    <source>
        <dbReference type="ARBA" id="ARBA00004651"/>
    </source>
</evidence>